<dbReference type="OrthoDB" id="2671422at2759"/>
<proteinExistence type="predicted"/>
<reference evidence="2" key="2">
    <citation type="submission" date="2015-01" db="EMBL/GenBank/DDBJ databases">
        <title>Evolutionary Origins and Diversification of the Mycorrhizal Mutualists.</title>
        <authorList>
            <consortium name="DOE Joint Genome Institute"/>
            <consortium name="Mycorrhizal Genomics Consortium"/>
            <person name="Kohler A."/>
            <person name="Kuo A."/>
            <person name="Nagy L.G."/>
            <person name="Floudas D."/>
            <person name="Copeland A."/>
            <person name="Barry K.W."/>
            <person name="Cichocki N."/>
            <person name="Veneault-Fourrey C."/>
            <person name="LaButti K."/>
            <person name="Lindquist E.A."/>
            <person name="Lipzen A."/>
            <person name="Lundell T."/>
            <person name="Morin E."/>
            <person name="Murat C."/>
            <person name="Riley R."/>
            <person name="Ohm R."/>
            <person name="Sun H."/>
            <person name="Tunlid A."/>
            <person name="Henrissat B."/>
            <person name="Grigoriev I.V."/>
            <person name="Hibbett D.S."/>
            <person name="Martin F."/>
        </authorList>
    </citation>
    <scope>NUCLEOTIDE SEQUENCE [LARGE SCALE GENOMIC DNA]</scope>
    <source>
        <strain evidence="2">Marx 270</strain>
    </source>
</reference>
<dbReference type="EMBL" id="KN831983">
    <property type="protein sequence ID" value="KIO02088.1"/>
    <property type="molecule type" value="Genomic_DNA"/>
</dbReference>
<accession>A0A0C3IZ64</accession>
<evidence type="ECO:0000313" key="2">
    <source>
        <dbReference type="Proteomes" id="UP000054217"/>
    </source>
</evidence>
<keyword evidence="2" id="KW-1185">Reference proteome</keyword>
<sequence length="232" mass="25229">MFSDQPRKFYAVIVGQCVGIHHMKDSALSSLGGFAFPCWKELPTFWDALAFMIVKGIEELLLDIPIPKYKGSHIHLIAADSSDLESGVDSTVPTTLPVASSTSEDTPTPGIPITSTANEKNMAFMTGSDPSITWGSGVAPSPIIYTHVRTLRSVIESCFYHSEWVSPPAATADILGVHAVKYLETHGYVQSAVATIVEIYCTSHSEQDFALGLTQLGLPLAEGFFLWYLFNL</sequence>
<evidence type="ECO:0000313" key="1">
    <source>
        <dbReference type="EMBL" id="KIO02088.1"/>
    </source>
</evidence>
<organism evidence="1 2">
    <name type="scientific">Pisolithus tinctorius Marx 270</name>
    <dbReference type="NCBI Taxonomy" id="870435"/>
    <lineage>
        <taxon>Eukaryota</taxon>
        <taxon>Fungi</taxon>
        <taxon>Dikarya</taxon>
        <taxon>Basidiomycota</taxon>
        <taxon>Agaricomycotina</taxon>
        <taxon>Agaricomycetes</taxon>
        <taxon>Agaricomycetidae</taxon>
        <taxon>Boletales</taxon>
        <taxon>Sclerodermatineae</taxon>
        <taxon>Pisolithaceae</taxon>
        <taxon>Pisolithus</taxon>
    </lineage>
</organism>
<dbReference type="Proteomes" id="UP000054217">
    <property type="component" value="Unassembled WGS sequence"/>
</dbReference>
<gene>
    <name evidence="1" type="ORF">M404DRAFT_28054</name>
</gene>
<dbReference type="AlphaFoldDB" id="A0A0C3IZ64"/>
<dbReference type="HOGENOM" id="CLU_079696_1_0_1"/>
<protein>
    <submittedName>
        <fullName evidence="1">Uncharacterized protein</fullName>
    </submittedName>
</protein>
<name>A0A0C3IZ64_PISTI</name>
<dbReference type="InParanoid" id="A0A0C3IZ64"/>
<reference evidence="1 2" key="1">
    <citation type="submission" date="2014-04" db="EMBL/GenBank/DDBJ databases">
        <authorList>
            <consortium name="DOE Joint Genome Institute"/>
            <person name="Kuo A."/>
            <person name="Kohler A."/>
            <person name="Costa M.D."/>
            <person name="Nagy L.G."/>
            <person name="Floudas D."/>
            <person name="Copeland A."/>
            <person name="Barry K.W."/>
            <person name="Cichocki N."/>
            <person name="Veneault-Fourrey C."/>
            <person name="LaButti K."/>
            <person name="Lindquist E.A."/>
            <person name="Lipzen A."/>
            <person name="Lundell T."/>
            <person name="Morin E."/>
            <person name="Murat C."/>
            <person name="Sun H."/>
            <person name="Tunlid A."/>
            <person name="Henrissat B."/>
            <person name="Grigoriev I.V."/>
            <person name="Hibbett D.S."/>
            <person name="Martin F."/>
            <person name="Nordberg H.P."/>
            <person name="Cantor M.N."/>
            <person name="Hua S.X."/>
        </authorList>
    </citation>
    <scope>NUCLEOTIDE SEQUENCE [LARGE SCALE GENOMIC DNA]</scope>
    <source>
        <strain evidence="1 2">Marx 270</strain>
    </source>
</reference>